<dbReference type="PANTHER" id="PTHR15239:SF6">
    <property type="entry name" value="RIBOSOME QUALITY CONTROL COMPLEX SUBUNIT NEMF"/>
    <property type="match status" value="1"/>
</dbReference>
<dbReference type="STRING" id="403673.A0A177WC54"/>
<evidence type="ECO:0000259" key="8">
    <source>
        <dbReference type="Pfam" id="PF11923"/>
    </source>
</evidence>
<evidence type="ECO:0000256" key="1">
    <source>
        <dbReference type="ARBA" id="ARBA00004496"/>
    </source>
</evidence>
<evidence type="ECO:0000313" key="10">
    <source>
        <dbReference type="Proteomes" id="UP000077115"/>
    </source>
</evidence>
<feature type="domain" description="NFACT RNA-binding" evidence="7">
    <location>
        <begin position="560"/>
        <end position="686"/>
    </location>
</feature>
<dbReference type="Pfam" id="PF11923">
    <property type="entry name" value="NFACT-C"/>
    <property type="match status" value="1"/>
</dbReference>
<dbReference type="VEuPathDB" id="FungiDB:BDEG_21242"/>
<name>A0A177WC54_BATDL</name>
<dbReference type="AlphaFoldDB" id="A0A177WC54"/>
<comment type="similarity">
    <text evidence="2">Belongs to the NEMF family.</text>
</comment>
<dbReference type="InterPro" id="IPR008532">
    <property type="entry name" value="NFACT_RNA-bd"/>
</dbReference>
<dbReference type="EMBL" id="DS022300">
    <property type="protein sequence ID" value="OAJ37180.1"/>
    <property type="molecule type" value="Genomic_DNA"/>
</dbReference>
<dbReference type="Pfam" id="PF05833">
    <property type="entry name" value="NFACT_N"/>
    <property type="match status" value="1"/>
</dbReference>
<proteinExistence type="inferred from homology"/>
<feature type="compositionally biased region" description="Basic and acidic residues" evidence="6">
    <location>
        <begin position="982"/>
        <end position="1005"/>
    </location>
</feature>
<evidence type="ECO:0000256" key="2">
    <source>
        <dbReference type="ARBA" id="ARBA00008318"/>
    </source>
</evidence>
<reference evidence="9 10" key="1">
    <citation type="submission" date="2006-10" db="EMBL/GenBank/DDBJ databases">
        <title>The Genome Sequence of Batrachochytrium dendrobatidis JEL423.</title>
        <authorList>
            <consortium name="The Broad Institute Genome Sequencing Platform"/>
            <person name="Birren B."/>
            <person name="Lander E."/>
            <person name="Galagan J."/>
            <person name="Cuomo C."/>
            <person name="Devon K."/>
            <person name="Jaffe D."/>
            <person name="Butler J."/>
            <person name="Alvarez P."/>
            <person name="Gnerre S."/>
            <person name="Grabherr M."/>
            <person name="Kleber M."/>
            <person name="Mauceli E."/>
            <person name="Brockman W."/>
            <person name="Young S."/>
            <person name="LaButti K."/>
            <person name="Sykes S."/>
            <person name="DeCaprio D."/>
            <person name="Crawford M."/>
            <person name="Koehrsen M."/>
            <person name="Engels R."/>
            <person name="Montgomery P."/>
            <person name="Pearson M."/>
            <person name="Howarth C."/>
            <person name="Larson L."/>
            <person name="White J."/>
            <person name="O'Leary S."/>
            <person name="Kodira C."/>
            <person name="Zeng Q."/>
            <person name="Yandava C."/>
            <person name="Alvarado L."/>
            <person name="Longcore J."/>
            <person name="James T."/>
        </authorList>
    </citation>
    <scope>NUCLEOTIDE SEQUENCE [LARGE SCALE GENOMIC DNA]</scope>
    <source>
        <strain evidence="9 10">JEL423</strain>
    </source>
</reference>
<feature type="region of interest" description="Disordered" evidence="6">
    <location>
        <begin position="444"/>
        <end position="483"/>
    </location>
</feature>
<reference evidence="9 10" key="2">
    <citation type="submission" date="2016-05" db="EMBL/GenBank/DDBJ databases">
        <title>Lineage-specific infection strategies underlie the spectrum of fungal disease in amphibians.</title>
        <authorList>
            <person name="Cuomo C.A."/>
            <person name="Farrer R.A."/>
            <person name="James T."/>
            <person name="Longcore J."/>
            <person name="Birren B."/>
        </authorList>
    </citation>
    <scope>NUCLEOTIDE SEQUENCE [LARGE SCALE GENOMIC DNA]</scope>
    <source>
        <strain evidence="9 10">JEL423</strain>
    </source>
</reference>
<dbReference type="GO" id="GO:1990116">
    <property type="term" value="P:ribosome-associated ubiquitin-dependent protein catabolic process"/>
    <property type="evidence" value="ECO:0007669"/>
    <property type="project" value="TreeGrafter"/>
</dbReference>
<evidence type="ECO:0000256" key="5">
    <source>
        <dbReference type="SAM" id="Coils"/>
    </source>
</evidence>
<dbReference type="GO" id="GO:1990112">
    <property type="term" value="C:RQC complex"/>
    <property type="evidence" value="ECO:0007669"/>
    <property type="project" value="TreeGrafter"/>
</dbReference>
<sequence>MHTTQFSRDKSQMPSGFCMKLRKHLRTRRLVNLRQLGADRIMDMQFSEGEYAFHIIVEFYSSGNIILTDHEYRILSVLRTVEYEASTPAVNDASIADVQDSTSLDLYRIVVGHIYPIHIASTLSPITPEKLLHALKCVEIQPDIDLHTDMASLDLATMAIDDTSSKKKSGGKKKKQQKSTSKSTKKQATLKTVLRGKLSSEYGNAVLDHCIILSGLDPNLSLPDAGFESTDSSSFLALLNALKQGDDILSSSIDTPQQGYIVTSDSMVSQQLASSDTAQSSPTTTFTTYQEFHPYRFEQFNQDRSTSLSAELPKQTRFMEFVSFDKAVDEYFSKMESQRLEIRAHQAELAAVKKLENVKKSHQAQIQNFQSNVESNEQYAQAIESRLEDIDSVLRTVQSFLASGMDWKDLEDLVKEETNNGNALAKMIIGFKLNMGMITVGMYNNEGESSSDDDESDHDRDNSDHDNHSSNSDTEPKKTSAQRSKPEFFKIDLDIYSTAYANARRYYGAKKVAITKQSKTMEQSAKVVKMAEMKIFQHLASVQKTAVSITKIRKPYWFEKFLWFVSSENFLVVGGKDATQSNMLVTRYLKKGDAYVHSDLPGAASVIVKCMQSCVGTDGNVESNPTLMMAAIPPTTLLQAGTMSVCQSRAWDAKIITSAYWAEAHQVSKTTSTGDTLPLGTFMIRGKKNWLPPVQLIYGMAMLFQTDHSCIKRHYWERRPWGRDGIPTPAMDHSSSVISMTSNVEDAEDSFDQDNGQVAECATVDDEELKTAELVIQDNAKIETQSLEKTADEIEFDLDADKPHRLDLQEQQETLASKYDFEDANNDDFADSQHNADTDQLGHTNSPLGKSKRHISSKERRLMKKSGMSKLGPSTDLGNNTGDSISTKAESGSDHDSLVSKSQQKRESLASFGSVSSSTPATLPSSTASPMPAVRGKMGKIKKLKSKYANQDEEDRELILDLLGSAKGPQPKGKKAKAQQAKKLEDEKRKERHDREGRSDKKQNDGVKLCMTPVDTTTINDQSAFNPAYATKNQLANDALSSVDKASYRNQLEQPAMEDDEQAIDMSFLDLLTGQPHETDNLLYAIPVCAPWTALQKYKYKVKLLPGALKRGKAAKSITASFLSMAAANESVAEKELIKAVPDADWISTVLVVF</sequence>
<protein>
    <recommendedName>
        <fullName evidence="11">NFACT RNA-binding domain-containing protein</fullName>
    </recommendedName>
</protein>
<dbReference type="InterPro" id="IPR021846">
    <property type="entry name" value="NFACT-C"/>
</dbReference>
<dbReference type="GO" id="GO:0005737">
    <property type="term" value="C:cytoplasm"/>
    <property type="evidence" value="ECO:0007669"/>
    <property type="project" value="UniProtKB-SubCell"/>
</dbReference>
<feature type="domain" description="NFACT protein C-terminal" evidence="8">
    <location>
        <begin position="1065"/>
        <end position="1152"/>
    </location>
</feature>
<gene>
    <name evidence="9" type="ORF">BDEG_21242</name>
</gene>
<feature type="compositionally biased region" description="Basic and acidic residues" evidence="6">
    <location>
        <begin position="891"/>
        <end position="908"/>
    </location>
</feature>
<evidence type="ECO:0008006" key="11">
    <source>
        <dbReference type="Google" id="ProtNLM"/>
    </source>
</evidence>
<feature type="compositionally biased region" description="Basic and acidic residues" evidence="6">
    <location>
        <begin position="457"/>
        <end position="483"/>
    </location>
</feature>
<dbReference type="GO" id="GO:0072344">
    <property type="term" value="P:rescue of stalled ribosome"/>
    <property type="evidence" value="ECO:0007669"/>
    <property type="project" value="TreeGrafter"/>
</dbReference>
<organism evidence="9 10">
    <name type="scientific">Batrachochytrium dendrobatidis (strain JEL423)</name>
    <dbReference type="NCBI Taxonomy" id="403673"/>
    <lineage>
        <taxon>Eukaryota</taxon>
        <taxon>Fungi</taxon>
        <taxon>Fungi incertae sedis</taxon>
        <taxon>Chytridiomycota</taxon>
        <taxon>Chytridiomycota incertae sedis</taxon>
        <taxon>Chytridiomycetes</taxon>
        <taxon>Rhizophydiales</taxon>
        <taxon>Rhizophydiales incertae sedis</taxon>
        <taxon>Batrachochytrium</taxon>
    </lineage>
</organism>
<dbReference type="Gene3D" id="2.30.310.10">
    <property type="entry name" value="ibrinogen binding protein from staphylococcus aureus domain"/>
    <property type="match status" value="1"/>
</dbReference>
<feature type="coiled-coil region" evidence="5">
    <location>
        <begin position="335"/>
        <end position="372"/>
    </location>
</feature>
<feature type="compositionally biased region" description="Polar residues" evidence="6">
    <location>
        <begin position="876"/>
        <end position="890"/>
    </location>
</feature>
<feature type="compositionally biased region" description="Low complexity" evidence="6">
    <location>
        <begin position="914"/>
        <end position="933"/>
    </location>
</feature>
<comment type="subcellular location">
    <subcellularLocation>
        <location evidence="1">Cytoplasm</location>
    </subcellularLocation>
</comment>
<dbReference type="GO" id="GO:0000049">
    <property type="term" value="F:tRNA binding"/>
    <property type="evidence" value="ECO:0007669"/>
    <property type="project" value="TreeGrafter"/>
</dbReference>
<accession>A0A177WC54</accession>
<dbReference type="GO" id="GO:0043023">
    <property type="term" value="F:ribosomal large subunit binding"/>
    <property type="evidence" value="ECO:0007669"/>
    <property type="project" value="TreeGrafter"/>
</dbReference>
<dbReference type="Pfam" id="PF05670">
    <property type="entry name" value="NFACT-R_1"/>
    <property type="match status" value="1"/>
</dbReference>
<evidence type="ECO:0000313" key="9">
    <source>
        <dbReference type="EMBL" id="OAJ37180.1"/>
    </source>
</evidence>
<evidence type="ECO:0000256" key="6">
    <source>
        <dbReference type="SAM" id="MobiDB-lite"/>
    </source>
</evidence>
<dbReference type="Proteomes" id="UP000077115">
    <property type="component" value="Unassembled WGS sequence"/>
</dbReference>
<dbReference type="PANTHER" id="PTHR15239">
    <property type="entry name" value="NUCLEAR EXPORT MEDIATOR FACTOR NEMF"/>
    <property type="match status" value="1"/>
</dbReference>
<feature type="region of interest" description="Disordered" evidence="6">
    <location>
        <begin position="964"/>
        <end position="1006"/>
    </location>
</feature>
<dbReference type="InterPro" id="IPR051608">
    <property type="entry name" value="RQC_Subunit_NEMF"/>
</dbReference>
<dbReference type="eggNOG" id="KOG2030">
    <property type="taxonomic scope" value="Eukaryota"/>
</dbReference>
<dbReference type="OrthoDB" id="207084at2759"/>
<feature type="compositionally biased region" description="Basic residues" evidence="6">
    <location>
        <begin position="166"/>
        <end position="177"/>
    </location>
</feature>
<feature type="region of interest" description="Disordered" evidence="6">
    <location>
        <begin position="824"/>
        <end position="938"/>
    </location>
</feature>
<evidence type="ECO:0000259" key="7">
    <source>
        <dbReference type="Pfam" id="PF05670"/>
    </source>
</evidence>
<evidence type="ECO:0000256" key="4">
    <source>
        <dbReference type="ARBA" id="ARBA00023054"/>
    </source>
</evidence>
<feature type="region of interest" description="Disordered" evidence="6">
    <location>
        <begin position="163"/>
        <end position="188"/>
    </location>
</feature>
<keyword evidence="4 5" id="KW-0175">Coiled coil</keyword>
<keyword evidence="3" id="KW-0963">Cytoplasm</keyword>
<evidence type="ECO:0000256" key="3">
    <source>
        <dbReference type="ARBA" id="ARBA00022490"/>
    </source>
</evidence>